<feature type="domain" description="Protein kinase" evidence="3">
    <location>
        <begin position="192"/>
        <end position="463"/>
    </location>
</feature>
<dbReference type="GO" id="GO:0005524">
    <property type="term" value="F:ATP binding"/>
    <property type="evidence" value="ECO:0007669"/>
    <property type="project" value="InterPro"/>
</dbReference>
<dbReference type="PROSITE" id="PS50011">
    <property type="entry name" value="PROTEIN_KINASE_DOM"/>
    <property type="match status" value="1"/>
</dbReference>
<reference evidence="4" key="1">
    <citation type="submission" date="2022-11" db="UniProtKB">
        <authorList>
            <consortium name="EnsemblMetazoa"/>
        </authorList>
    </citation>
    <scope>IDENTIFICATION</scope>
</reference>
<dbReference type="GO" id="GO:0004715">
    <property type="term" value="F:non-membrane spanning protein tyrosine kinase activity"/>
    <property type="evidence" value="ECO:0007669"/>
    <property type="project" value="InterPro"/>
</dbReference>
<evidence type="ECO:0000256" key="1">
    <source>
        <dbReference type="SAM" id="MobiDB-lite"/>
    </source>
</evidence>
<dbReference type="InterPro" id="IPR011009">
    <property type="entry name" value="Kinase-like_dom_sf"/>
</dbReference>
<evidence type="ECO:0000259" key="3">
    <source>
        <dbReference type="PROSITE" id="PS50011"/>
    </source>
</evidence>
<keyword evidence="2" id="KW-1133">Transmembrane helix</keyword>
<feature type="region of interest" description="Disordered" evidence="1">
    <location>
        <begin position="135"/>
        <end position="172"/>
    </location>
</feature>
<keyword evidence="5" id="KW-1185">Reference proteome</keyword>
<dbReference type="PANTHER" id="PTHR46448">
    <property type="entry name" value="PROTEIN KINASE DOMAIN-CONTAINING PROTEIN"/>
    <property type="match status" value="1"/>
</dbReference>
<dbReference type="EnsemblMetazoa" id="XM_038216496.1">
    <property type="protein sequence ID" value="XP_038072424.1"/>
    <property type="gene ID" value="LOC119740968"/>
</dbReference>
<organism evidence="4 5">
    <name type="scientific">Patiria miniata</name>
    <name type="common">Bat star</name>
    <name type="synonym">Asterina miniata</name>
    <dbReference type="NCBI Taxonomy" id="46514"/>
    <lineage>
        <taxon>Eukaryota</taxon>
        <taxon>Metazoa</taxon>
        <taxon>Echinodermata</taxon>
        <taxon>Eleutherozoa</taxon>
        <taxon>Asterozoa</taxon>
        <taxon>Asteroidea</taxon>
        <taxon>Valvatacea</taxon>
        <taxon>Valvatida</taxon>
        <taxon>Asterinidae</taxon>
        <taxon>Patiria</taxon>
    </lineage>
</organism>
<dbReference type="GeneID" id="119740968"/>
<dbReference type="SUPFAM" id="SSF56112">
    <property type="entry name" value="Protein kinase-like (PK-like)"/>
    <property type="match status" value="1"/>
</dbReference>
<proteinExistence type="predicted"/>
<evidence type="ECO:0000313" key="4">
    <source>
        <dbReference type="EnsemblMetazoa" id="XP_038072424.1"/>
    </source>
</evidence>
<dbReference type="GO" id="GO:0001501">
    <property type="term" value="P:skeletal system development"/>
    <property type="evidence" value="ECO:0007669"/>
    <property type="project" value="TreeGrafter"/>
</dbReference>
<name>A0A914B8V8_PATMI</name>
<evidence type="ECO:0000256" key="2">
    <source>
        <dbReference type="SAM" id="Phobius"/>
    </source>
</evidence>
<accession>A0A914B8V8</accession>
<dbReference type="AlphaFoldDB" id="A0A914B8V8"/>
<keyword evidence="2" id="KW-0812">Transmembrane</keyword>
<dbReference type="SMART" id="SM00219">
    <property type="entry name" value="TyrKc"/>
    <property type="match status" value="1"/>
</dbReference>
<dbReference type="OrthoDB" id="4062651at2759"/>
<evidence type="ECO:0000313" key="5">
    <source>
        <dbReference type="Proteomes" id="UP000887568"/>
    </source>
</evidence>
<sequence length="557" mass="61968">MLHLNDKMTRRACVQRAILGTATAAFALWIIGAAFLLLTAGRSRPGVTGEDTASNPNTRLLSPVEKRLTHLANLVSELRQEIGYRRRRVAESDEKLTRLKAQLDGPLVDAPAVRAPQHSAELNPKRHLMDVHNTLDPISPATHKTTRSTHKRGETDKGAETHGANEADSPTQDITLSNKLVYGCKEITSIPHSNKELIGSGFTKQVHKALFGGKPVAIKTPLTNGQDVTECIKYGMGVDECFRLANFKMLKEIAMLQQLQHPNIIKMLGFCLPGQIDTHDSSHTTTMITEYGEPITFLDLLKMSWEDRLRISLGVSRLLFNLSNSSVGSLSIHDFKPSQFVRVDGEIKLVDLDDVDDKPTTCRTPVDCALDGSSSTAYLPCIAGTCLNYSDRMNVYSAYKIFFTLLPYETPPSLRVVITNLVNKTGEALIGSEETYQELERILQLYRSGAYLKYKDDEEESFYTGTGNAYEIFADIDLPHQGDFWCTSSLQMGGPSCVLTAFDENEAKHLCDQEEQCTAFIMTSQKTWTGRTVIYLKRGTGHQPIYSPGNTLYYQLT</sequence>
<protein>
    <recommendedName>
        <fullName evidence="3">Protein kinase domain-containing protein</fullName>
    </recommendedName>
</protein>
<dbReference type="InterPro" id="IPR020635">
    <property type="entry name" value="Tyr_kinase_cat_dom"/>
</dbReference>
<dbReference type="GO" id="GO:0005576">
    <property type="term" value="C:extracellular region"/>
    <property type="evidence" value="ECO:0007669"/>
    <property type="project" value="TreeGrafter"/>
</dbReference>
<dbReference type="InterPro" id="IPR042983">
    <property type="entry name" value="PKDCC"/>
</dbReference>
<dbReference type="PANTHER" id="PTHR46448:SF4">
    <property type="entry name" value="EXTRACELLULAR TYROSINE-PROTEIN KINASE PKDCC-LIKE"/>
    <property type="match status" value="1"/>
</dbReference>
<dbReference type="Gene3D" id="1.10.510.10">
    <property type="entry name" value="Transferase(Phosphotransferase) domain 1"/>
    <property type="match status" value="1"/>
</dbReference>
<keyword evidence="2" id="KW-0472">Membrane</keyword>
<dbReference type="OMA" id="DLLKMSW"/>
<feature type="compositionally biased region" description="Basic and acidic residues" evidence="1">
    <location>
        <begin position="151"/>
        <end position="165"/>
    </location>
</feature>
<dbReference type="Proteomes" id="UP000887568">
    <property type="component" value="Unplaced"/>
</dbReference>
<dbReference type="InterPro" id="IPR000719">
    <property type="entry name" value="Prot_kinase_dom"/>
</dbReference>
<feature type="transmembrane region" description="Helical" evidence="2">
    <location>
        <begin position="17"/>
        <end position="38"/>
    </location>
</feature>
<dbReference type="RefSeq" id="XP_038072424.1">
    <property type="nucleotide sequence ID" value="XM_038216496.1"/>
</dbReference>